<feature type="region of interest" description="Disordered" evidence="1">
    <location>
        <begin position="1"/>
        <end position="28"/>
    </location>
</feature>
<dbReference type="EMBL" id="LXJU01000025">
    <property type="protein sequence ID" value="OGE48849.1"/>
    <property type="molecule type" value="Genomic_DNA"/>
</dbReference>
<evidence type="ECO:0000313" key="3">
    <source>
        <dbReference type="Proteomes" id="UP000177622"/>
    </source>
</evidence>
<sequence length="165" mass="18025">MVKEPHAEGQSEQRGEGRVTASRPPVDKLKSGALAASEKLRALKLNGALLADETGFGKTEQALLVTLITSMTTNSDSATALSLVILTSHETMIHRHGKKEEEIMVPVHMECIPPKHVGLVILDEAQSEVGAWLSIRRQFGDAARRERGKRLEAMFGLEKNFDTGI</sequence>
<gene>
    <name evidence="2" type="ORF">PENARI_c025G06327</name>
</gene>
<feature type="compositionally biased region" description="Basic and acidic residues" evidence="1">
    <location>
        <begin position="1"/>
        <end position="17"/>
    </location>
</feature>
<dbReference type="Proteomes" id="UP000177622">
    <property type="component" value="Unassembled WGS sequence"/>
</dbReference>
<protein>
    <submittedName>
        <fullName evidence="2">Uncharacterized protein</fullName>
    </submittedName>
</protein>
<proteinExistence type="predicted"/>
<dbReference type="GeneID" id="34580556"/>
<accession>A0A1F5L7C2</accession>
<keyword evidence="3" id="KW-1185">Reference proteome</keyword>
<name>A0A1F5L7C2_PENAI</name>
<reference evidence="2 3" key="1">
    <citation type="journal article" date="2016" name="Sci. Rep.">
        <title>Penicillium arizonense, a new, genome sequenced fungal species, reveals a high chemical diversity in secreted metabolites.</title>
        <authorList>
            <person name="Grijseels S."/>
            <person name="Nielsen J.C."/>
            <person name="Randelovic M."/>
            <person name="Nielsen J."/>
            <person name="Nielsen K.F."/>
            <person name="Workman M."/>
            <person name="Frisvad J.C."/>
        </authorList>
    </citation>
    <scope>NUCLEOTIDE SEQUENCE [LARGE SCALE GENOMIC DNA]</scope>
    <source>
        <strain evidence="2 3">CBS 141311</strain>
    </source>
</reference>
<comment type="caution">
    <text evidence="2">The sequence shown here is derived from an EMBL/GenBank/DDBJ whole genome shotgun (WGS) entry which is preliminary data.</text>
</comment>
<dbReference type="InterPro" id="IPR027417">
    <property type="entry name" value="P-loop_NTPase"/>
</dbReference>
<dbReference type="OrthoDB" id="3801254at2759"/>
<dbReference type="AlphaFoldDB" id="A0A1F5L7C2"/>
<dbReference type="SUPFAM" id="SSF52540">
    <property type="entry name" value="P-loop containing nucleoside triphosphate hydrolases"/>
    <property type="match status" value="1"/>
</dbReference>
<evidence type="ECO:0000256" key="1">
    <source>
        <dbReference type="SAM" id="MobiDB-lite"/>
    </source>
</evidence>
<evidence type="ECO:0000313" key="2">
    <source>
        <dbReference type="EMBL" id="OGE48849.1"/>
    </source>
</evidence>
<organism evidence="2 3">
    <name type="scientific">Penicillium arizonense</name>
    <dbReference type="NCBI Taxonomy" id="1835702"/>
    <lineage>
        <taxon>Eukaryota</taxon>
        <taxon>Fungi</taxon>
        <taxon>Dikarya</taxon>
        <taxon>Ascomycota</taxon>
        <taxon>Pezizomycotina</taxon>
        <taxon>Eurotiomycetes</taxon>
        <taxon>Eurotiomycetidae</taxon>
        <taxon>Eurotiales</taxon>
        <taxon>Aspergillaceae</taxon>
        <taxon>Penicillium</taxon>
    </lineage>
</organism>
<dbReference type="RefSeq" id="XP_022484303.1">
    <property type="nucleotide sequence ID" value="XM_022635822.1"/>
</dbReference>